<dbReference type="Proteomes" id="UP001501705">
    <property type="component" value="Unassembled WGS sequence"/>
</dbReference>
<dbReference type="PROSITE" id="PS51352">
    <property type="entry name" value="THIOREDOXIN_2"/>
    <property type="match status" value="1"/>
</dbReference>
<keyword evidence="5" id="KW-1185">Reference proteome</keyword>
<reference evidence="4 5" key="1">
    <citation type="journal article" date="2019" name="Int. J. Syst. Evol. Microbiol.">
        <title>The Global Catalogue of Microorganisms (GCM) 10K type strain sequencing project: providing services to taxonomists for standard genome sequencing and annotation.</title>
        <authorList>
            <consortium name="The Broad Institute Genomics Platform"/>
            <consortium name="The Broad Institute Genome Sequencing Center for Infectious Disease"/>
            <person name="Wu L."/>
            <person name="Ma J."/>
        </authorList>
    </citation>
    <scope>NUCLEOTIDE SEQUENCE [LARGE SCALE GENOMIC DNA]</scope>
    <source>
        <strain evidence="4 5">JCM 15572</strain>
    </source>
</reference>
<evidence type="ECO:0000313" key="5">
    <source>
        <dbReference type="Proteomes" id="UP001501705"/>
    </source>
</evidence>
<keyword evidence="2" id="KW-0812">Transmembrane</keyword>
<feature type="domain" description="Thioredoxin" evidence="3">
    <location>
        <begin position="35"/>
        <end position="218"/>
    </location>
</feature>
<accession>A0ABN2DV36</accession>
<dbReference type="RefSeq" id="WP_344236311.1">
    <property type="nucleotide sequence ID" value="NZ_BAAAPH010000015.1"/>
</dbReference>
<evidence type="ECO:0000256" key="2">
    <source>
        <dbReference type="SAM" id="Phobius"/>
    </source>
</evidence>
<proteinExistence type="inferred from homology"/>
<comment type="similarity">
    <text evidence="1">Belongs to the thioredoxin family. DsbA subfamily.</text>
</comment>
<dbReference type="PANTHER" id="PTHR13887:SF55">
    <property type="entry name" value="SLR0313 PROTEIN"/>
    <property type="match status" value="1"/>
</dbReference>
<gene>
    <name evidence="4" type="ORF">GCM10009804_47080</name>
</gene>
<dbReference type="InterPro" id="IPR012336">
    <property type="entry name" value="Thioredoxin-like_fold"/>
</dbReference>
<dbReference type="EMBL" id="BAAAPH010000015">
    <property type="protein sequence ID" value="GAA1585421.1"/>
    <property type="molecule type" value="Genomic_DNA"/>
</dbReference>
<keyword evidence="2" id="KW-0472">Membrane</keyword>
<evidence type="ECO:0000259" key="3">
    <source>
        <dbReference type="PROSITE" id="PS51352"/>
    </source>
</evidence>
<name>A0ABN2DV36_9ACTN</name>
<dbReference type="PANTHER" id="PTHR13887">
    <property type="entry name" value="GLUTATHIONE S-TRANSFERASE KAPPA"/>
    <property type="match status" value="1"/>
</dbReference>
<dbReference type="InterPro" id="IPR013766">
    <property type="entry name" value="Thioredoxin_domain"/>
</dbReference>
<organism evidence="4 5">
    <name type="scientific">Kribbella hippodromi</name>
    <dbReference type="NCBI Taxonomy" id="434347"/>
    <lineage>
        <taxon>Bacteria</taxon>
        <taxon>Bacillati</taxon>
        <taxon>Actinomycetota</taxon>
        <taxon>Actinomycetes</taxon>
        <taxon>Propionibacteriales</taxon>
        <taxon>Kribbellaceae</taxon>
        <taxon>Kribbella</taxon>
    </lineage>
</organism>
<feature type="transmembrane region" description="Helical" evidence="2">
    <location>
        <begin position="6"/>
        <end position="25"/>
    </location>
</feature>
<dbReference type="InterPro" id="IPR036249">
    <property type="entry name" value="Thioredoxin-like_sf"/>
</dbReference>
<comment type="caution">
    <text evidence="4">The sequence shown here is derived from an EMBL/GenBank/DDBJ whole genome shotgun (WGS) entry which is preliminary data.</text>
</comment>
<protein>
    <recommendedName>
        <fullName evidence="3">Thioredoxin domain-containing protein</fullName>
    </recommendedName>
</protein>
<dbReference type="SUPFAM" id="SSF52833">
    <property type="entry name" value="Thioredoxin-like"/>
    <property type="match status" value="1"/>
</dbReference>
<dbReference type="Gene3D" id="3.40.30.10">
    <property type="entry name" value="Glutaredoxin"/>
    <property type="match status" value="1"/>
</dbReference>
<sequence length="218" mass="24027">MSTNARISIGIAVAFAAVIGVLLVLNGRGDDRGGQSAAAAAQDERLVRADSHRLNKADDNKVTFVEFLDFECEACRAAFPAVEQLREKYDGKVTFVVRYFPIQSHFNAERAARAVEAAAAQGKFEAMYRKMYDTQTEWGEKQVPADARFRTYAEQLGLNVAAWDKKYNDPATLERIKKDVADGDALGVTGTPTFFLNGKKLEPKSIDDLVASIDAELR</sequence>
<dbReference type="Pfam" id="PF13462">
    <property type="entry name" value="Thioredoxin_4"/>
    <property type="match status" value="1"/>
</dbReference>
<evidence type="ECO:0000256" key="1">
    <source>
        <dbReference type="ARBA" id="ARBA00005791"/>
    </source>
</evidence>
<evidence type="ECO:0000313" key="4">
    <source>
        <dbReference type="EMBL" id="GAA1585421.1"/>
    </source>
</evidence>
<keyword evidence="2" id="KW-1133">Transmembrane helix</keyword>